<evidence type="ECO:0000313" key="3">
    <source>
        <dbReference type="EMBL" id="KAF4397610.1"/>
    </source>
</evidence>
<evidence type="ECO:0000256" key="1">
    <source>
        <dbReference type="ARBA" id="ARBA00023186"/>
    </source>
</evidence>
<evidence type="ECO:0000256" key="2">
    <source>
        <dbReference type="SAM" id="MobiDB-lite"/>
    </source>
</evidence>
<dbReference type="GO" id="GO:0006457">
    <property type="term" value="P:protein folding"/>
    <property type="evidence" value="ECO:0007669"/>
    <property type="project" value="TreeGrafter"/>
</dbReference>
<feature type="compositionally biased region" description="Acidic residues" evidence="2">
    <location>
        <begin position="404"/>
        <end position="413"/>
    </location>
</feature>
<comment type="caution">
    <text evidence="3">The sequence shown here is derived from an EMBL/GenBank/DDBJ whole genome shotgun (WGS) entry which is preliminary data.</text>
</comment>
<evidence type="ECO:0000313" key="4">
    <source>
        <dbReference type="Proteomes" id="UP000583929"/>
    </source>
</evidence>
<dbReference type="PANTHER" id="PTHR33322">
    <property type="entry name" value="BAG DOMAIN CONTAINING PROTEIN, EXPRESSED"/>
    <property type="match status" value="1"/>
</dbReference>
<dbReference type="GO" id="GO:0009506">
    <property type="term" value="C:plasmodesma"/>
    <property type="evidence" value="ECO:0007669"/>
    <property type="project" value="TreeGrafter"/>
</dbReference>
<dbReference type="EMBL" id="JAATIQ010000033">
    <property type="protein sequence ID" value="KAF4397610.1"/>
    <property type="molecule type" value="Genomic_DNA"/>
</dbReference>
<reference evidence="3 4" key="1">
    <citation type="journal article" date="2020" name="bioRxiv">
        <title>Sequence and annotation of 42 cannabis genomes reveals extensive copy number variation in cannabinoid synthesis and pathogen resistance genes.</title>
        <authorList>
            <person name="Mckernan K.J."/>
            <person name="Helbert Y."/>
            <person name="Kane L.T."/>
            <person name="Ebling H."/>
            <person name="Zhang L."/>
            <person name="Liu B."/>
            <person name="Eaton Z."/>
            <person name="Mclaughlin S."/>
            <person name="Kingan S."/>
            <person name="Baybayan P."/>
            <person name="Concepcion G."/>
            <person name="Jordan M."/>
            <person name="Riva A."/>
            <person name="Barbazuk W."/>
            <person name="Harkins T."/>
        </authorList>
    </citation>
    <scope>NUCLEOTIDE SEQUENCE [LARGE SCALE GENOMIC DNA]</scope>
    <source>
        <strain evidence="4">cv. Jamaican Lion 4</strain>
        <tissue evidence="3">Leaf</tissue>
    </source>
</reference>
<name>A0A7J6HTC1_CANSA</name>
<organism evidence="3 4">
    <name type="scientific">Cannabis sativa</name>
    <name type="common">Hemp</name>
    <name type="synonym">Marijuana</name>
    <dbReference type="NCBI Taxonomy" id="3483"/>
    <lineage>
        <taxon>Eukaryota</taxon>
        <taxon>Viridiplantae</taxon>
        <taxon>Streptophyta</taxon>
        <taxon>Embryophyta</taxon>
        <taxon>Tracheophyta</taxon>
        <taxon>Spermatophyta</taxon>
        <taxon>Magnoliopsida</taxon>
        <taxon>eudicotyledons</taxon>
        <taxon>Gunneridae</taxon>
        <taxon>Pentapetalae</taxon>
        <taxon>rosids</taxon>
        <taxon>fabids</taxon>
        <taxon>Rosales</taxon>
        <taxon>Cannabaceae</taxon>
        <taxon>Cannabis</taxon>
    </lineage>
</organism>
<accession>A0A7J6HTC1</accession>
<feature type="region of interest" description="Disordered" evidence="2">
    <location>
        <begin position="69"/>
        <end position="109"/>
    </location>
</feature>
<dbReference type="Proteomes" id="UP000583929">
    <property type="component" value="Unassembled WGS sequence"/>
</dbReference>
<evidence type="ECO:0008006" key="5">
    <source>
        <dbReference type="Google" id="ProtNLM"/>
    </source>
</evidence>
<feature type="region of interest" description="Disordered" evidence="2">
    <location>
        <begin position="363"/>
        <end position="438"/>
    </location>
</feature>
<keyword evidence="1" id="KW-0143">Chaperone</keyword>
<feature type="compositionally biased region" description="Basic and acidic residues" evidence="2">
    <location>
        <begin position="424"/>
        <end position="438"/>
    </location>
</feature>
<dbReference type="PANTHER" id="PTHR33322:SF18">
    <property type="entry name" value="BAG FAMILY MOLECULAR CHAPERONE REGULATOR 8, CHLOROPLASTIC"/>
    <property type="match status" value="1"/>
</dbReference>
<gene>
    <name evidence="3" type="ORF">G4B88_027350</name>
</gene>
<keyword evidence="4" id="KW-1185">Reference proteome</keyword>
<dbReference type="InterPro" id="IPR040400">
    <property type="entry name" value="BAG5/6/7/8"/>
</dbReference>
<protein>
    <recommendedName>
        <fullName evidence="5">BAG family molecular chaperone regulator 8, chloroplastic</fullName>
    </recommendedName>
</protein>
<proteinExistence type="predicted"/>
<dbReference type="AlphaFoldDB" id="A0A7J6HTC1"/>
<sequence>MAAHHHHHPPPPPQCCGCSSGYGCSSNCDCNTTHFNQPHHCYPPSPSSIDSHPLLQVIASHVLQSTTASAQQQQLYSHYPKSRTQNRKIHDQSRHSKQRLSQQEPEPEETHLLISSLLSRIEALETSLHRFSSDRSHYSLRDVAARVIQLQFRAFLVRRSRALRELKDLALVKSAFTSLKSSISDETHFDIHSVSSKAMDLLVKLESIQGDDSMVRDGKRSISRDLVQFMDFIDGVALKRRELSIKARKNARFSRNSDPPKVNVSKNGLDRDQREVIRKLRERVEKIRGYTMVPQDDDEYVEFEGFQHVSDEDNEAENPIVVISGKKGPIRNGVLANRSGDQPRVKKSVSFAENDNLFKVFSNSNEASSNEEDSNSTNSSDGHGDDGENNGADVEELKGFSLGTEDDDEEEGDVVSVGSSQTSNEERNPKTESVTKGEVNYKIKGHNEEFVFSAPLPVQMDDKADLMKRRNEVKILRTQELNVFVSFIATSIMIGPILQRKEVSIRQMGDLCLIAEISKALLVSASSGEPA</sequence>